<comment type="caution">
    <text evidence="3">The sequence shown here is derived from an EMBL/GenBank/DDBJ whole genome shotgun (WGS) entry which is preliminary data.</text>
</comment>
<evidence type="ECO:0000313" key="4">
    <source>
        <dbReference type="Proteomes" id="UP001302059"/>
    </source>
</evidence>
<dbReference type="EMBL" id="JASNGB010000009">
    <property type="protein sequence ID" value="MDL2342984.1"/>
    <property type="molecule type" value="Genomic_DNA"/>
</dbReference>
<sequence length="533" mass="54155">MKRFWTRLLGLAACLSGGGLAASGCTSLYATTTSGSTAQLSFVNTVAQTIQPVYQAAASVTAINGLALNPVTGDLYWINRTGTSNILNVYDTQTQTNTVVGSLALPAEGAVNIGATFDNSTGTPRLFLLYSNYQAHEVNLATSTYRTLTINLPGGYSKRTSTSGDIIFVGTTLYAVMDANTSETSGVYYFTLGAPTATATTLTASDPVRLRTSSGFITVNTVNGIAINGADNTTYVSHSDGGNFVGRLTTGTGTVVNFPSTTNAPSDLSDCNNVPAVPTISKTFSSGSVIQGEDTTVTLTIGNSNPSPFFLESALTDTLPAGVVVASSPAATTTCTQASSSAAQTITAVAGTGSFSLPANTRIPAGGCTVRVNVTTTSTGSKVNSLPVGSVDTTAGSNTAEARATLTVNAHVTGTLQKTQRNVTQGGTAGTADVGGRPGDVIEYCLTATHPGTGVADATVANLKDTLASTLTPIPGAYGGKDVQLTKGTTVTTLTFAAGDDAAALSGRTLTVDILPWGSRNPTARVCFQARVS</sequence>
<evidence type="ECO:0000313" key="3">
    <source>
        <dbReference type="EMBL" id="MDL2342984.1"/>
    </source>
</evidence>
<dbReference type="InterPro" id="IPR057693">
    <property type="entry name" value="DUF7933"/>
</dbReference>
<evidence type="ECO:0000259" key="2">
    <source>
        <dbReference type="Pfam" id="PF25564"/>
    </source>
</evidence>
<name>A0ABT7JD60_9DEIO</name>
<keyword evidence="1" id="KW-0732">Signal</keyword>
<feature type="domain" description="DUF7933" evidence="2">
    <location>
        <begin position="278"/>
        <end position="408"/>
    </location>
</feature>
<dbReference type="PROSITE" id="PS51257">
    <property type="entry name" value="PROKAR_LIPOPROTEIN"/>
    <property type="match status" value="1"/>
</dbReference>
<dbReference type="SUPFAM" id="SSF63829">
    <property type="entry name" value="Calcium-dependent phosphotriesterase"/>
    <property type="match status" value="1"/>
</dbReference>
<feature type="chain" id="PRO_5046351672" description="DUF7933 domain-containing protein" evidence="1">
    <location>
        <begin position="22"/>
        <end position="533"/>
    </location>
</feature>
<keyword evidence="4" id="KW-1185">Reference proteome</keyword>
<accession>A0ABT7JD60</accession>
<feature type="signal peptide" evidence="1">
    <location>
        <begin position="1"/>
        <end position="21"/>
    </location>
</feature>
<proteinExistence type="predicted"/>
<protein>
    <recommendedName>
        <fullName evidence="2">DUF7933 domain-containing protein</fullName>
    </recommendedName>
</protein>
<dbReference type="Proteomes" id="UP001302059">
    <property type="component" value="Unassembled WGS sequence"/>
</dbReference>
<dbReference type="Pfam" id="PF25564">
    <property type="entry name" value="DUF7933"/>
    <property type="match status" value="1"/>
</dbReference>
<reference evidence="3 4" key="1">
    <citation type="submission" date="2023-05" db="EMBL/GenBank/DDBJ databases">
        <authorList>
            <person name="Gao F."/>
        </authorList>
    </citation>
    <scope>NUCLEOTIDE SEQUENCE [LARGE SCALE GENOMIC DNA]</scope>
    <source>
        <strain evidence="3 4">MIMF12</strain>
    </source>
</reference>
<gene>
    <name evidence="3" type="ORF">QOL99_02345</name>
</gene>
<evidence type="ECO:0000256" key="1">
    <source>
        <dbReference type="SAM" id="SignalP"/>
    </source>
</evidence>
<dbReference type="RefSeq" id="WP_285521013.1">
    <property type="nucleotide sequence ID" value="NZ_JASNGB010000009.1"/>
</dbReference>
<organism evidence="3 4">
    <name type="scientific">Deinococcus rhizophilus</name>
    <dbReference type="NCBI Taxonomy" id="3049544"/>
    <lineage>
        <taxon>Bacteria</taxon>
        <taxon>Thermotogati</taxon>
        <taxon>Deinococcota</taxon>
        <taxon>Deinococci</taxon>
        <taxon>Deinococcales</taxon>
        <taxon>Deinococcaceae</taxon>
        <taxon>Deinococcus</taxon>
    </lineage>
</organism>